<dbReference type="GO" id="GO:0008757">
    <property type="term" value="F:S-adenosylmethionine-dependent methyltransferase activity"/>
    <property type="evidence" value="ECO:0007669"/>
    <property type="project" value="InterPro"/>
</dbReference>
<keyword evidence="2 5" id="KW-0489">Methyltransferase</keyword>
<dbReference type="PANTHER" id="PTHR32183">
    <property type="match status" value="1"/>
</dbReference>
<evidence type="ECO:0000313" key="6">
    <source>
        <dbReference type="Proteomes" id="UP000585050"/>
    </source>
</evidence>
<dbReference type="EMBL" id="JABAIL010000001">
    <property type="protein sequence ID" value="NLR90165.1"/>
    <property type="molecule type" value="Genomic_DNA"/>
</dbReference>
<protein>
    <submittedName>
        <fullName evidence="5">Methyltransferase domain-containing protein</fullName>
    </submittedName>
</protein>
<evidence type="ECO:0000256" key="3">
    <source>
        <dbReference type="ARBA" id="ARBA00022679"/>
    </source>
</evidence>
<keyword evidence="6" id="KW-1185">Reference proteome</keyword>
<dbReference type="PROSITE" id="PS51585">
    <property type="entry name" value="SAM_MT_TPMT"/>
    <property type="match status" value="1"/>
</dbReference>
<accession>A0A7X8SH49</accession>
<evidence type="ECO:0000313" key="5">
    <source>
        <dbReference type="EMBL" id="NLR90165.1"/>
    </source>
</evidence>
<reference evidence="5 6" key="1">
    <citation type="submission" date="2020-04" db="EMBL/GenBank/DDBJ databases">
        <title>Flammeovirga sp. SR4, a novel species isolated from seawater.</title>
        <authorList>
            <person name="Wang X."/>
        </authorList>
    </citation>
    <scope>NUCLEOTIDE SEQUENCE [LARGE SCALE GENOMIC DNA]</scope>
    <source>
        <strain evidence="5 6">SR4</strain>
    </source>
</reference>
<sequence>MELNKNYWKKHYKDNDTGWDIGYPSTPIKEYIDQLTDKSINILIPGVGNGYELEYLWNQGFKNVYAIDITEEPIKSFLDRVPDFPKEHLFCENFFDASISTKFDLIIEQTFFCALNPNLRVQYVEEMHRFLNSQGKLAGLLFKFPLTQDGPPFGGSIEEYQPLFSKYFSIEQMEDCYNSIPPRQGNELFFILRKK</sequence>
<dbReference type="PANTHER" id="PTHR32183:SF6">
    <property type="entry name" value="CYSTEINE SULFINATE DESULFINASE_CYSTEINE DESULFURASE AND RELATED ENZYMES"/>
    <property type="match status" value="1"/>
</dbReference>
<dbReference type="GO" id="GO:0032259">
    <property type="term" value="P:methylation"/>
    <property type="evidence" value="ECO:0007669"/>
    <property type="project" value="UniProtKB-KW"/>
</dbReference>
<evidence type="ECO:0000256" key="2">
    <source>
        <dbReference type="ARBA" id="ARBA00022603"/>
    </source>
</evidence>
<dbReference type="InterPro" id="IPR029063">
    <property type="entry name" value="SAM-dependent_MTases_sf"/>
</dbReference>
<dbReference type="CDD" id="cd02440">
    <property type="entry name" value="AdoMet_MTases"/>
    <property type="match status" value="1"/>
</dbReference>
<keyword evidence="3 5" id="KW-0808">Transferase</keyword>
<evidence type="ECO:0000256" key="4">
    <source>
        <dbReference type="ARBA" id="ARBA00022691"/>
    </source>
</evidence>
<organism evidence="5 6">
    <name type="scientific">Flammeovirga agarivorans</name>
    <dbReference type="NCBI Taxonomy" id="2726742"/>
    <lineage>
        <taxon>Bacteria</taxon>
        <taxon>Pseudomonadati</taxon>
        <taxon>Bacteroidota</taxon>
        <taxon>Cytophagia</taxon>
        <taxon>Cytophagales</taxon>
        <taxon>Flammeovirgaceae</taxon>
        <taxon>Flammeovirga</taxon>
    </lineage>
</organism>
<gene>
    <name evidence="5" type="ORF">HGP29_03060</name>
</gene>
<dbReference type="SUPFAM" id="SSF53335">
    <property type="entry name" value="S-adenosyl-L-methionine-dependent methyltransferases"/>
    <property type="match status" value="1"/>
</dbReference>
<comment type="caution">
    <text evidence="5">The sequence shown here is derived from an EMBL/GenBank/DDBJ whole genome shotgun (WGS) entry which is preliminary data.</text>
</comment>
<proteinExistence type="predicted"/>
<keyword evidence="1" id="KW-0597">Phosphoprotein</keyword>
<dbReference type="AlphaFoldDB" id="A0A7X8SH49"/>
<evidence type="ECO:0000256" key="1">
    <source>
        <dbReference type="ARBA" id="ARBA00022553"/>
    </source>
</evidence>
<dbReference type="InterPro" id="IPR008854">
    <property type="entry name" value="TPMT"/>
</dbReference>
<name>A0A7X8SH49_9BACT</name>
<keyword evidence="4" id="KW-0949">S-adenosyl-L-methionine</keyword>
<dbReference type="Proteomes" id="UP000585050">
    <property type="component" value="Unassembled WGS sequence"/>
</dbReference>
<dbReference type="RefSeq" id="WP_168880851.1">
    <property type="nucleotide sequence ID" value="NZ_JABAIL010000001.1"/>
</dbReference>
<dbReference type="Gene3D" id="3.40.50.150">
    <property type="entry name" value="Vaccinia Virus protein VP39"/>
    <property type="match status" value="1"/>
</dbReference>
<dbReference type="Pfam" id="PF05724">
    <property type="entry name" value="TPMT"/>
    <property type="match status" value="1"/>
</dbReference>